<evidence type="ECO:0000256" key="1">
    <source>
        <dbReference type="ARBA" id="ARBA00004571"/>
    </source>
</evidence>
<evidence type="ECO:0000256" key="2">
    <source>
        <dbReference type="ARBA" id="ARBA00009810"/>
    </source>
</evidence>
<dbReference type="InterPro" id="IPR012910">
    <property type="entry name" value="Plug_dom"/>
</dbReference>
<keyword evidence="3 14" id="KW-0813">Transport</keyword>
<keyword evidence="6 14" id="KW-0812">Transmembrane</keyword>
<dbReference type="CDD" id="cd01347">
    <property type="entry name" value="ligand_gated_channel"/>
    <property type="match status" value="1"/>
</dbReference>
<dbReference type="GeneID" id="77255154"/>
<evidence type="ECO:0000256" key="14">
    <source>
        <dbReference type="PROSITE-ProRule" id="PRU01360"/>
    </source>
</evidence>
<dbReference type="Pfam" id="PF00593">
    <property type="entry name" value="TonB_dep_Rec_b-barrel"/>
    <property type="match status" value="1"/>
</dbReference>
<keyword evidence="4 14" id="KW-1134">Transmembrane beta strand</keyword>
<name>A0A1W6K756_9GAMM</name>
<evidence type="ECO:0000259" key="17">
    <source>
        <dbReference type="Pfam" id="PF00593"/>
    </source>
</evidence>
<dbReference type="SUPFAM" id="SSF56935">
    <property type="entry name" value="Porins"/>
    <property type="match status" value="1"/>
</dbReference>
<keyword evidence="12 19" id="KW-0675">Receptor</keyword>
<keyword evidence="13 14" id="KW-0998">Cell outer membrane</keyword>
<evidence type="ECO:0000256" key="11">
    <source>
        <dbReference type="ARBA" id="ARBA00023136"/>
    </source>
</evidence>
<evidence type="ECO:0000256" key="5">
    <source>
        <dbReference type="ARBA" id="ARBA00022496"/>
    </source>
</evidence>
<dbReference type="GO" id="GO:0009279">
    <property type="term" value="C:cell outer membrane"/>
    <property type="evidence" value="ECO:0007669"/>
    <property type="project" value="UniProtKB-SubCell"/>
</dbReference>
<evidence type="ECO:0000256" key="7">
    <source>
        <dbReference type="ARBA" id="ARBA00022729"/>
    </source>
</evidence>
<dbReference type="InterPro" id="IPR036942">
    <property type="entry name" value="Beta-barrel_TonB_sf"/>
</dbReference>
<proteinExistence type="inferred from homology"/>
<dbReference type="GO" id="GO:0038023">
    <property type="term" value="F:signaling receptor activity"/>
    <property type="evidence" value="ECO:0007669"/>
    <property type="project" value="InterPro"/>
</dbReference>
<dbReference type="InterPro" id="IPR039426">
    <property type="entry name" value="TonB-dep_rcpt-like"/>
</dbReference>
<dbReference type="PANTHER" id="PTHR32552:SF68">
    <property type="entry name" value="FERRICHROME OUTER MEMBRANE TRANSPORTER_PHAGE RECEPTOR"/>
    <property type="match status" value="1"/>
</dbReference>
<evidence type="ECO:0000256" key="3">
    <source>
        <dbReference type="ARBA" id="ARBA00022448"/>
    </source>
</evidence>
<evidence type="ECO:0000256" key="9">
    <source>
        <dbReference type="ARBA" id="ARBA00023065"/>
    </source>
</evidence>
<dbReference type="InterPro" id="IPR000531">
    <property type="entry name" value="Beta-barrel_TonB"/>
</dbReference>
<evidence type="ECO:0000313" key="20">
    <source>
        <dbReference type="Proteomes" id="UP000193100"/>
    </source>
</evidence>
<dbReference type="AlphaFoldDB" id="A0A1W6K756"/>
<feature type="chain" id="PRO_5012709786" evidence="16">
    <location>
        <begin position="36"/>
        <end position="697"/>
    </location>
</feature>
<evidence type="ECO:0000256" key="12">
    <source>
        <dbReference type="ARBA" id="ARBA00023170"/>
    </source>
</evidence>
<dbReference type="RefSeq" id="WP_085679594.1">
    <property type="nucleotide sequence ID" value="NZ_CP020931.1"/>
</dbReference>
<evidence type="ECO:0000256" key="15">
    <source>
        <dbReference type="RuleBase" id="RU003357"/>
    </source>
</evidence>
<evidence type="ECO:0000313" key="19">
    <source>
        <dbReference type="EMBL" id="ARM83276.1"/>
    </source>
</evidence>
<keyword evidence="11 14" id="KW-0472">Membrane</keyword>
<evidence type="ECO:0000256" key="6">
    <source>
        <dbReference type="ARBA" id="ARBA00022692"/>
    </source>
</evidence>
<evidence type="ECO:0000256" key="8">
    <source>
        <dbReference type="ARBA" id="ARBA00023004"/>
    </source>
</evidence>
<dbReference type="PANTHER" id="PTHR32552">
    <property type="entry name" value="FERRICHROME IRON RECEPTOR-RELATED"/>
    <property type="match status" value="1"/>
</dbReference>
<dbReference type="Gene3D" id="2.170.130.10">
    <property type="entry name" value="TonB-dependent receptor, plug domain"/>
    <property type="match status" value="1"/>
</dbReference>
<evidence type="ECO:0000259" key="18">
    <source>
        <dbReference type="Pfam" id="PF07715"/>
    </source>
</evidence>
<comment type="subcellular location">
    <subcellularLocation>
        <location evidence="1 14">Cell outer membrane</location>
        <topology evidence="1 14">Multi-pass membrane protein</topology>
    </subcellularLocation>
</comment>
<dbReference type="InterPro" id="IPR010105">
    <property type="entry name" value="TonB_sidphr_rcpt"/>
</dbReference>
<evidence type="ECO:0000256" key="10">
    <source>
        <dbReference type="ARBA" id="ARBA00023077"/>
    </source>
</evidence>
<feature type="domain" description="TonB-dependent receptor plug" evidence="18">
    <location>
        <begin position="61"/>
        <end position="161"/>
    </location>
</feature>
<protein>
    <submittedName>
        <fullName evidence="19">Ferrichrome-iron receptor</fullName>
    </submittedName>
</protein>
<comment type="similarity">
    <text evidence="2 14 15">Belongs to the TonB-dependent receptor family.</text>
</comment>
<keyword evidence="9" id="KW-0406">Ion transport</keyword>
<dbReference type="InterPro" id="IPR037066">
    <property type="entry name" value="Plug_dom_sf"/>
</dbReference>
<dbReference type="GO" id="GO:0015344">
    <property type="term" value="F:siderophore uptake transmembrane transporter activity"/>
    <property type="evidence" value="ECO:0007669"/>
    <property type="project" value="TreeGrafter"/>
</dbReference>
<dbReference type="PROSITE" id="PS52016">
    <property type="entry name" value="TONB_DEPENDENT_REC_3"/>
    <property type="match status" value="1"/>
</dbReference>
<gene>
    <name evidence="19" type="primary">fhuA</name>
    <name evidence="19" type="ORF">MARSALSMR5_01182</name>
</gene>
<evidence type="ECO:0000256" key="13">
    <source>
        <dbReference type="ARBA" id="ARBA00023237"/>
    </source>
</evidence>
<keyword evidence="10 15" id="KW-0798">TonB box</keyword>
<feature type="signal peptide" evidence="16">
    <location>
        <begin position="1"/>
        <end position="35"/>
    </location>
</feature>
<keyword evidence="5" id="KW-0410">Iron transport</keyword>
<dbReference type="GO" id="GO:0015891">
    <property type="term" value="P:siderophore transport"/>
    <property type="evidence" value="ECO:0007669"/>
    <property type="project" value="InterPro"/>
</dbReference>
<feature type="domain" description="TonB-dependent receptor-like beta-barrel" evidence="17">
    <location>
        <begin position="241"/>
        <end position="668"/>
    </location>
</feature>
<dbReference type="EMBL" id="CP020931">
    <property type="protein sequence ID" value="ARM83276.1"/>
    <property type="molecule type" value="Genomic_DNA"/>
</dbReference>
<dbReference type="NCBIfam" id="TIGR01783">
    <property type="entry name" value="TonB-siderophor"/>
    <property type="match status" value="1"/>
</dbReference>
<dbReference type="Proteomes" id="UP000193100">
    <property type="component" value="Chromosome"/>
</dbReference>
<keyword evidence="7 16" id="KW-0732">Signal</keyword>
<keyword evidence="8" id="KW-0408">Iron</keyword>
<dbReference type="Gene3D" id="2.40.170.20">
    <property type="entry name" value="TonB-dependent receptor, beta-barrel domain"/>
    <property type="match status" value="1"/>
</dbReference>
<accession>A0A1W6K756</accession>
<evidence type="ECO:0000256" key="4">
    <source>
        <dbReference type="ARBA" id="ARBA00022452"/>
    </source>
</evidence>
<reference evidence="19 20" key="1">
    <citation type="submission" date="2017-04" db="EMBL/GenBank/DDBJ databases">
        <title>Genome Sequence of Marinobacter salarius strain SMR5 Isolated from a culture of the Diatom Skeletonema marinoi.</title>
        <authorList>
            <person name="Topel M."/>
            <person name="Pinder M.I.M."/>
            <person name="Johansson O.N."/>
            <person name="Kourtchenko O."/>
            <person name="Godhe A."/>
            <person name="Clarke A.K."/>
        </authorList>
    </citation>
    <scope>NUCLEOTIDE SEQUENCE [LARGE SCALE GENOMIC DNA]</scope>
    <source>
        <strain evidence="19 20">SMR5</strain>
    </source>
</reference>
<evidence type="ECO:0000256" key="16">
    <source>
        <dbReference type="SAM" id="SignalP"/>
    </source>
</evidence>
<organism evidence="19 20">
    <name type="scientific">Marinobacter salarius</name>
    <dbReference type="NCBI Taxonomy" id="1420917"/>
    <lineage>
        <taxon>Bacteria</taxon>
        <taxon>Pseudomonadati</taxon>
        <taxon>Pseudomonadota</taxon>
        <taxon>Gammaproteobacteria</taxon>
        <taxon>Pseudomonadales</taxon>
        <taxon>Marinobacteraceae</taxon>
        <taxon>Marinobacter</taxon>
    </lineage>
</organism>
<sequence>MAQSPTPHQLTLAIRRTLTLLATCSAICVPAIAAAQDDASEPTSLEELVVSATALKVEAPLMETPRPGSVVEQEEMEERNVQALDETFRYRAGVLSGQYGEDNDTDWLKIRGFDQSTYQDGLRIYREGFYQWLPEPFGLERIELLKGPASILYGEAPPGGVINAISKRPTDTVQGQINLQAGTDEHRQLGVDTSGPVGDRNDLSYRLVGLYRYNEGDLDFTENERYYLAPSLTWEMSDSTELTLLASIQKDDAIPTNPFKLPFGTIDDTPFGKVDPSTNYSEPGYDTNERTQSAIGYSLSHRLNDTWTFEQDFRYSQVDLLLRSSFIFFQTGPREGQRYLVYRDGEINSWTIDNRLVGKWFTDRTEHTLLFGVDYQDLENEGKQNGAGGSTPFGGPIDLFDPQYGNFTPITATDLIVQDINKQQTGYYLQHQLRLDDRWVFLAGGRFDQAEVDSVNRTAGTRQEADADEFSLSGGVMYLADNGFSPYVSYTESFQPISGTDGTGDLYEPRKGKQLEAGVKIAPDDLDGYVTAAIYRIEEENSLGTSQSGFQIQDRERTTAGFELESVSYLTDQLELTAAYTYSDATIKETETDNSERAAPLIPRHMASAWLDYSFVDHVPGLKIGGGARYVGSTRDGTTDVPSYTVLDLMAQYDVTRNWQAQVNVTNVADREYVASCDYWCYYGEARSVVASVRYRW</sequence>
<dbReference type="Pfam" id="PF07715">
    <property type="entry name" value="Plug"/>
    <property type="match status" value="1"/>
</dbReference>